<dbReference type="NCBIfam" id="NF009013">
    <property type="entry name" value="PRK12355.2-4"/>
    <property type="match status" value="1"/>
</dbReference>
<evidence type="ECO:0000256" key="1">
    <source>
        <dbReference type="SAM" id="MobiDB-lite"/>
    </source>
</evidence>
<organism evidence="3 4">
    <name type="scientific">Sphingobium fuliginis (strain ATCC 27551)</name>
    <dbReference type="NCBI Taxonomy" id="336203"/>
    <lineage>
        <taxon>Bacteria</taxon>
        <taxon>Pseudomonadati</taxon>
        <taxon>Pseudomonadota</taxon>
        <taxon>Alphaproteobacteria</taxon>
        <taxon>Sphingomonadales</taxon>
        <taxon>Sphingomonadaceae</taxon>
        <taxon>Sphingobium</taxon>
    </lineage>
</organism>
<feature type="region of interest" description="Disordered" evidence="1">
    <location>
        <begin position="52"/>
        <end position="76"/>
    </location>
</feature>
<dbReference type="Proteomes" id="UP000221538">
    <property type="component" value="Unassembled WGS sequence"/>
</dbReference>
<proteinExistence type="predicted"/>
<dbReference type="AlphaFoldDB" id="A0A292ZC63"/>
<name>A0A292ZC63_SPHSA</name>
<keyword evidence="2" id="KW-0732">Signal</keyword>
<evidence type="ECO:0000313" key="3">
    <source>
        <dbReference type="EMBL" id="GAY20434.1"/>
    </source>
</evidence>
<dbReference type="Pfam" id="PF06986">
    <property type="entry name" value="F_T4SS_TraN"/>
    <property type="match status" value="1"/>
</dbReference>
<dbReference type="RefSeq" id="WP_099185480.1">
    <property type="nucleotide sequence ID" value="NZ_BEWI01000030.1"/>
</dbReference>
<evidence type="ECO:0000256" key="2">
    <source>
        <dbReference type="SAM" id="SignalP"/>
    </source>
</evidence>
<dbReference type="InterPro" id="IPR014121">
    <property type="entry name" value="TraN_Ftype"/>
</dbReference>
<sequence>MRKILTLLCAGLLCAGTAQSATAQSNSGQTTADAKADGKAFGNSVIGQVKSAATTSPDASRVPGFNPAGTQSLEDLANNPDRIEGAARSAASSNTAVRTIEDSMNNRARFSPQEIKSILARSGEISETPLDYTSGMSVSGSKGNCVPLPPGTGSVGTYMATCNTGYTAEQKSASCPITLEASAAPRQIYGYYCVGGSGVDPASIYACNHYPAPQCTVTQSWPINLCDPYLGIYWGCSYGDLHVDLVSCTAPVDGATPYTTTTETVVTTQRNESQCSGLVGDSNCSLDSEVCTDSDPVTRIVDGVSVTQPCWAWQRNYTCSARIAGNDCNELEANGSCRFVREDCLTDDSPCSTAERVYECPVPPSESSGQQYVCDGDVYCIDGSCETITREANDEFKDAVVALNAMDQARREFDPETMTLFKGERETCSSKVFGVLNCCKGKGFPLIPGVQLLVALGCSREEILLHERDAQGLCAYVGTYCSSSFLGVCLTKKKVYCCFESKLTRILQEQGRAQLPKPWAKPKSEQCLGFTLDEFARLDLSRMDFSEVYAEFTDAARLPDELQTSELIQQKIRDYYERSSP</sequence>
<protein>
    <submittedName>
        <fullName evidence="3">IncF plasmid conjugative transfer protein TraN</fullName>
    </submittedName>
</protein>
<feature type="chain" id="PRO_5012380873" evidence="2">
    <location>
        <begin position="21"/>
        <end position="581"/>
    </location>
</feature>
<reference evidence="3 4" key="2">
    <citation type="journal article" date="2013" name="Environ. Sci. Technol.">
        <title>The 4-tert-butylphenol-utilizing bacterium Sphingobium fuliginis OMI can degrade bisphenols via phenolic ring hydroxylation and meta-cleavage pathway.</title>
        <authorList>
            <person name="Ogata Y."/>
            <person name="Goda S."/>
            <person name="Toyama T."/>
            <person name="Sei K."/>
            <person name="Ike M."/>
        </authorList>
    </citation>
    <scope>NUCLEOTIDE SEQUENCE [LARGE SCALE GENOMIC DNA]</scope>
    <source>
        <strain evidence="3 4">OMI</strain>
    </source>
</reference>
<evidence type="ECO:0000313" key="4">
    <source>
        <dbReference type="Proteomes" id="UP000221538"/>
    </source>
</evidence>
<reference evidence="3 4" key="1">
    <citation type="journal article" date="2013" name="Biodegradation">
        <title>Occurrence of 4-tert-butylphenol (4-t-BP) biodegradation in an aquatic sample caused by the presence of Spirodela polyrrhiza and isolation of a 4-t-BP-utilizing bacterium.</title>
        <authorList>
            <person name="Ogata Y."/>
            <person name="Toyama T."/>
            <person name="Yu N."/>
            <person name="Wang X."/>
            <person name="Sei K."/>
            <person name="Ike M."/>
        </authorList>
    </citation>
    <scope>NUCLEOTIDE SEQUENCE [LARGE SCALE GENOMIC DNA]</scope>
    <source>
        <strain evidence="3 4">OMI</strain>
    </source>
</reference>
<comment type="caution">
    <text evidence="3">The sequence shown here is derived from an EMBL/GenBank/DDBJ whole genome shotgun (WGS) entry which is preliminary data.</text>
</comment>
<feature type="signal peptide" evidence="2">
    <location>
        <begin position="1"/>
        <end position="20"/>
    </location>
</feature>
<accession>A0A292ZC63</accession>
<gene>
    <name evidence="3" type="ORF">SFOMI_0958</name>
</gene>
<dbReference type="EMBL" id="BEWI01000030">
    <property type="protein sequence ID" value="GAY20434.1"/>
    <property type="molecule type" value="Genomic_DNA"/>
</dbReference>